<protein>
    <submittedName>
        <fullName evidence="1">Uncharacterized protein</fullName>
    </submittedName>
</protein>
<dbReference type="AlphaFoldDB" id="A0A329REJ5"/>
<organism evidence="1 2">
    <name type="scientific">Phytophthora cactorum</name>
    <dbReference type="NCBI Taxonomy" id="29920"/>
    <lineage>
        <taxon>Eukaryota</taxon>
        <taxon>Sar</taxon>
        <taxon>Stramenopiles</taxon>
        <taxon>Oomycota</taxon>
        <taxon>Peronosporomycetes</taxon>
        <taxon>Peronosporales</taxon>
        <taxon>Peronosporaceae</taxon>
        <taxon>Phytophthora</taxon>
    </lineage>
</organism>
<dbReference type="OrthoDB" id="105102at2759"/>
<name>A0A329REJ5_9STRA</name>
<evidence type="ECO:0000313" key="1">
    <source>
        <dbReference type="EMBL" id="RAW21862.1"/>
    </source>
</evidence>
<dbReference type="Proteomes" id="UP000251314">
    <property type="component" value="Unassembled WGS sequence"/>
</dbReference>
<keyword evidence="2" id="KW-1185">Reference proteome</keyword>
<dbReference type="EMBL" id="MJFZ01001525">
    <property type="protein sequence ID" value="RAW21862.1"/>
    <property type="molecule type" value="Genomic_DNA"/>
</dbReference>
<dbReference type="PANTHER" id="PTHR11439">
    <property type="entry name" value="GAG-POL-RELATED RETROTRANSPOSON"/>
    <property type="match status" value="1"/>
</dbReference>
<gene>
    <name evidence="1" type="ORF">PC110_g21693</name>
</gene>
<reference evidence="1 2" key="1">
    <citation type="submission" date="2018-01" db="EMBL/GenBank/DDBJ databases">
        <title>Draft genome of the strawberry crown rot pathogen Phytophthora cactorum.</title>
        <authorList>
            <person name="Armitage A.D."/>
            <person name="Lysoe E."/>
            <person name="Nellist C.F."/>
            <person name="Harrison R.J."/>
            <person name="Brurberg M.B."/>
        </authorList>
    </citation>
    <scope>NUCLEOTIDE SEQUENCE [LARGE SCALE GENOMIC DNA]</scope>
    <source>
        <strain evidence="1 2">10300</strain>
    </source>
</reference>
<dbReference type="STRING" id="29920.A0A329REJ5"/>
<sequence length="135" mass="15039">MGAPGEPTIRGFQSLVGSLLWIARCTRSDISFTVHKATRRTHQPTMSDWKLAKKIARYLKDTKGLKLTMQAVSKSVDLQEALGVALSTMEAEFTSASHVGRELPGMRQLVRELGFRVVEPLPMKMDNQAVIKQLD</sequence>
<dbReference type="PANTHER" id="PTHR11439:SF440">
    <property type="entry name" value="INTEGRASE CATALYTIC DOMAIN-CONTAINING PROTEIN"/>
    <property type="match status" value="1"/>
</dbReference>
<dbReference type="VEuPathDB" id="FungiDB:PC110_g21693"/>
<accession>A0A329REJ5</accession>
<evidence type="ECO:0000313" key="2">
    <source>
        <dbReference type="Proteomes" id="UP000251314"/>
    </source>
</evidence>
<proteinExistence type="predicted"/>
<comment type="caution">
    <text evidence="1">The sequence shown here is derived from an EMBL/GenBank/DDBJ whole genome shotgun (WGS) entry which is preliminary data.</text>
</comment>